<organism evidence="1">
    <name type="scientific">Anguilla anguilla</name>
    <name type="common">European freshwater eel</name>
    <name type="synonym">Muraena anguilla</name>
    <dbReference type="NCBI Taxonomy" id="7936"/>
    <lineage>
        <taxon>Eukaryota</taxon>
        <taxon>Metazoa</taxon>
        <taxon>Chordata</taxon>
        <taxon>Craniata</taxon>
        <taxon>Vertebrata</taxon>
        <taxon>Euteleostomi</taxon>
        <taxon>Actinopterygii</taxon>
        <taxon>Neopterygii</taxon>
        <taxon>Teleostei</taxon>
        <taxon>Anguilliformes</taxon>
        <taxon>Anguillidae</taxon>
        <taxon>Anguilla</taxon>
    </lineage>
</organism>
<proteinExistence type="predicted"/>
<name>A0A0E9W2J9_ANGAN</name>
<dbReference type="EMBL" id="GBXM01023953">
    <property type="protein sequence ID" value="JAH84624.1"/>
    <property type="molecule type" value="Transcribed_RNA"/>
</dbReference>
<evidence type="ECO:0000313" key="1">
    <source>
        <dbReference type="EMBL" id="JAH84624.1"/>
    </source>
</evidence>
<reference evidence="1" key="2">
    <citation type="journal article" date="2015" name="Fish Shellfish Immunol.">
        <title>Early steps in the European eel (Anguilla anguilla)-Vibrio vulnificus interaction in the gills: Role of the RtxA13 toxin.</title>
        <authorList>
            <person name="Callol A."/>
            <person name="Pajuelo D."/>
            <person name="Ebbesson L."/>
            <person name="Teles M."/>
            <person name="MacKenzie S."/>
            <person name="Amaro C."/>
        </authorList>
    </citation>
    <scope>NUCLEOTIDE SEQUENCE</scope>
</reference>
<dbReference type="AlphaFoldDB" id="A0A0E9W2J9"/>
<reference evidence="1" key="1">
    <citation type="submission" date="2014-11" db="EMBL/GenBank/DDBJ databases">
        <authorList>
            <person name="Amaro Gonzalez C."/>
        </authorList>
    </citation>
    <scope>NUCLEOTIDE SEQUENCE</scope>
</reference>
<sequence>MYNSSGKPLDLKIPIISQAPSQIYLTIYIFGGGALHEWKRHSQCTAF</sequence>
<accession>A0A0E9W2J9</accession>
<protein>
    <submittedName>
        <fullName evidence="1">Uncharacterized protein</fullName>
    </submittedName>
</protein>